<comment type="subcellular location">
    <subcellularLocation>
        <location evidence="1">Cell membrane</location>
        <topology evidence="1">Multi-pass membrane protein</topology>
    </subcellularLocation>
</comment>
<evidence type="ECO:0000256" key="7">
    <source>
        <dbReference type="SAM" id="Phobius"/>
    </source>
</evidence>
<evidence type="ECO:0000256" key="5">
    <source>
        <dbReference type="ARBA" id="ARBA00023136"/>
    </source>
</evidence>
<keyword evidence="3 7" id="KW-0812">Transmembrane</keyword>
<dbReference type="AlphaFoldDB" id="A0A1Y0ERA9"/>
<dbReference type="OrthoDB" id="8797264at2"/>
<evidence type="ECO:0000256" key="3">
    <source>
        <dbReference type="ARBA" id="ARBA00022692"/>
    </source>
</evidence>
<sequence>MQTSDSTSALAAPERPRGAAEAVPSTVARLSETAAGGVSRVRRHWLVQAVQGWLGADGLRMAAAMSFYAMLSAAPLMVVVVAGLGWWLDKAMVQDQLIAHVTDIMGPRAAELLLQATRSATTPSEGIVASVIAFVVLLSGASGVFVALQDGLKTIWGARAEAKPWWHIAVVRARGVGYLMVLGLLLVVSLVVSAVLSIMANWLNQYLPLASLWRWVNEGVSFALVVALFFGLMRICDGSKPSTRFLWAGAAFAALLFTVGKSLMAAYLSGAAMVSAYGAAGSLVVLLMWMYFSFAILLLGASVAKALAIAKAPAESGDVLSA</sequence>
<dbReference type="PIRSF" id="PIRSF035875">
    <property type="entry name" value="RNase_BN"/>
    <property type="match status" value="1"/>
</dbReference>
<feature type="transmembrane region" description="Helical" evidence="7">
    <location>
        <begin position="212"/>
        <end position="233"/>
    </location>
</feature>
<evidence type="ECO:0000256" key="4">
    <source>
        <dbReference type="ARBA" id="ARBA00022989"/>
    </source>
</evidence>
<evidence type="ECO:0000256" key="1">
    <source>
        <dbReference type="ARBA" id="ARBA00004651"/>
    </source>
</evidence>
<dbReference type="InterPro" id="IPR017039">
    <property type="entry name" value="Virul_fac_BrkB"/>
</dbReference>
<protein>
    <submittedName>
        <fullName evidence="8">Uncharacterized protein</fullName>
    </submittedName>
</protein>
<feature type="region of interest" description="Disordered" evidence="6">
    <location>
        <begin position="1"/>
        <end position="25"/>
    </location>
</feature>
<keyword evidence="4 7" id="KW-1133">Transmembrane helix</keyword>
<dbReference type="PANTHER" id="PTHR30213:SF1">
    <property type="entry name" value="INNER MEMBRANE PROTEIN YHJD"/>
    <property type="match status" value="1"/>
</dbReference>
<evidence type="ECO:0000256" key="2">
    <source>
        <dbReference type="ARBA" id="ARBA00022475"/>
    </source>
</evidence>
<feature type="transmembrane region" description="Helical" evidence="7">
    <location>
        <begin position="176"/>
        <end position="200"/>
    </location>
</feature>
<dbReference type="GO" id="GO:0005886">
    <property type="term" value="C:plasma membrane"/>
    <property type="evidence" value="ECO:0007669"/>
    <property type="project" value="UniProtKB-SubCell"/>
</dbReference>
<feature type="transmembrane region" description="Helical" evidence="7">
    <location>
        <begin position="245"/>
        <end position="268"/>
    </location>
</feature>
<dbReference type="RefSeq" id="WP_087282420.1">
    <property type="nucleotide sequence ID" value="NZ_CP021455.1"/>
</dbReference>
<organism evidence="8 9">
    <name type="scientific">Comamonas serinivorans</name>
    <dbReference type="NCBI Taxonomy" id="1082851"/>
    <lineage>
        <taxon>Bacteria</taxon>
        <taxon>Pseudomonadati</taxon>
        <taxon>Pseudomonadota</taxon>
        <taxon>Betaproteobacteria</taxon>
        <taxon>Burkholderiales</taxon>
        <taxon>Comamonadaceae</taxon>
        <taxon>Comamonas</taxon>
    </lineage>
</organism>
<feature type="transmembrane region" description="Helical" evidence="7">
    <location>
        <begin position="274"/>
        <end position="301"/>
    </location>
</feature>
<feature type="transmembrane region" description="Helical" evidence="7">
    <location>
        <begin position="127"/>
        <end position="148"/>
    </location>
</feature>
<keyword evidence="5 7" id="KW-0472">Membrane</keyword>
<keyword evidence="2" id="KW-1003">Cell membrane</keyword>
<keyword evidence="9" id="KW-1185">Reference proteome</keyword>
<evidence type="ECO:0000256" key="6">
    <source>
        <dbReference type="SAM" id="MobiDB-lite"/>
    </source>
</evidence>
<evidence type="ECO:0000313" key="9">
    <source>
        <dbReference type="Proteomes" id="UP000196138"/>
    </source>
</evidence>
<accession>A0A1Y0ERA9</accession>
<evidence type="ECO:0000313" key="8">
    <source>
        <dbReference type="EMBL" id="ARU05849.1"/>
    </source>
</evidence>
<proteinExistence type="predicted"/>
<dbReference type="Proteomes" id="UP000196138">
    <property type="component" value="Chromosome"/>
</dbReference>
<dbReference type="KEGG" id="cser:CCO03_15230"/>
<dbReference type="EMBL" id="CP021455">
    <property type="protein sequence ID" value="ARU05849.1"/>
    <property type="molecule type" value="Genomic_DNA"/>
</dbReference>
<feature type="transmembrane region" description="Helical" evidence="7">
    <location>
        <begin position="67"/>
        <end position="88"/>
    </location>
</feature>
<dbReference type="PANTHER" id="PTHR30213">
    <property type="entry name" value="INNER MEMBRANE PROTEIN YHJD"/>
    <property type="match status" value="1"/>
</dbReference>
<name>A0A1Y0ERA9_9BURK</name>
<reference evidence="8 9" key="1">
    <citation type="submission" date="2017-05" db="EMBL/GenBank/DDBJ databases">
        <authorList>
            <person name="Song R."/>
            <person name="Chenine A.L."/>
            <person name="Ruprecht R.M."/>
        </authorList>
    </citation>
    <scope>NUCLEOTIDE SEQUENCE [LARGE SCALE GENOMIC DNA]</scope>
    <source>
        <strain evidence="8 9">DSM 26136</strain>
    </source>
</reference>
<gene>
    <name evidence="8" type="ORF">CCO03_15230</name>
</gene>
<dbReference type="Pfam" id="PF03631">
    <property type="entry name" value="Virul_fac_BrkB"/>
    <property type="match status" value="1"/>
</dbReference>